<dbReference type="EMBL" id="JAIVGD010000002">
    <property type="protein sequence ID" value="KAH0778498.1"/>
    <property type="molecule type" value="Genomic_DNA"/>
</dbReference>
<dbReference type="Proteomes" id="UP000826656">
    <property type="component" value="Unassembled WGS sequence"/>
</dbReference>
<protein>
    <submittedName>
        <fullName evidence="1">Uncharacterized protein</fullName>
    </submittedName>
</protein>
<sequence>MAFDQSKMPALNNTTIFCLIPKCPDPPTLKSYRPIGLCNTSYKLVTKIIVNLIKPILPSIIGPSQASFLSNRRASNNAIIVQEYITHFGGPKISHLFFVDELCLFARADNKNCITIAKILNDFCTNSGQRVNLSKSKAIHSKNSNTQTRIMCSILLGMENSETFGKYLGFPIFHQKPRNSDFHYIIDNMRKKMVCWKTKFLNMTNRVVLAKATLKSMPSHVIQYIKMPAKITDTMNKIQRDFIWGTINEKRKIHLLNWDTITNNKNMGGLGIQKIEIKNRAILSSLAWRIIQNPDKLWSKVLMSKYHKPNTSSSYPVVSRTWKNIQNYRVDNTKTTK</sequence>
<gene>
    <name evidence="1" type="ORF">KY290_004925</name>
</gene>
<comment type="caution">
    <text evidence="1">The sequence shown here is derived from an EMBL/GenBank/DDBJ whole genome shotgun (WGS) entry which is preliminary data.</text>
</comment>
<proteinExistence type="predicted"/>
<evidence type="ECO:0000313" key="1">
    <source>
        <dbReference type="EMBL" id="KAH0778498.1"/>
    </source>
</evidence>
<reference evidence="1 2" key="1">
    <citation type="journal article" date="2021" name="bioRxiv">
        <title>Chromosome-scale and haplotype-resolved genome assembly of a tetraploid potato cultivar.</title>
        <authorList>
            <person name="Sun H."/>
            <person name="Jiao W.-B."/>
            <person name="Krause K."/>
            <person name="Campoy J.A."/>
            <person name="Goel M."/>
            <person name="Folz-Donahue K."/>
            <person name="Kukat C."/>
            <person name="Huettel B."/>
            <person name="Schneeberger K."/>
        </authorList>
    </citation>
    <scope>NUCLEOTIDE SEQUENCE [LARGE SCALE GENOMIC DNA]</scope>
    <source>
        <strain evidence="1">SolTubOtavaFocal</strain>
        <tissue evidence="1">Leaves</tissue>
    </source>
</reference>
<name>A0ABQ7WEG9_SOLTU</name>
<evidence type="ECO:0000313" key="2">
    <source>
        <dbReference type="Proteomes" id="UP000826656"/>
    </source>
</evidence>
<keyword evidence="2" id="KW-1185">Reference proteome</keyword>
<dbReference type="PANTHER" id="PTHR33116:SF78">
    <property type="entry name" value="OS12G0587133 PROTEIN"/>
    <property type="match status" value="1"/>
</dbReference>
<accession>A0ABQ7WEG9</accession>
<organism evidence="1 2">
    <name type="scientific">Solanum tuberosum</name>
    <name type="common">Potato</name>
    <dbReference type="NCBI Taxonomy" id="4113"/>
    <lineage>
        <taxon>Eukaryota</taxon>
        <taxon>Viridiplantae</taxon>
        <taxon>Streptophyta</taxon>
        <taxon>Embryophyta</taxon>
        <taxon>Tracheophyta</taxon>
        <taxon>Spermatophyta</taxon>
        <taxon>Magnoliopsida</taxon>
        <taxon>eudicotyledons</taxon>
        <taxon>Gunneridae</taxon>
        <taxon>Pentapetalae</taxon>
        <taxon>asterids</taxon>
        <taxon>lamiids</taxon>
        <taxon>Solanales</taxon>
        <taxon>Solanaceae</taxon>
        <taxon>Solanoideae</taxon>
        <taxon>Solaneae</taxon>
        <taxon>Solanum</taxon>
    </lineage>
</organism>
<dbReference type="PANTHER" id="PTHR33116">
    <property type="entry name" value="REVERSE TRANSCRIPTASE ZINC-BINDING DOMAIN-CONTAINING PROTEIN-RELATED-RELATED"/>
    <property type="match status" value="1"/>
</dbReference>